<dbReference type="RefSeq" id="WP_005220028.1">
    <property type="nucleotide sequence ID" value="NZ_KI392037.1"/>
</dbReference>
<dbReference type="Pfam" id="PF13173">
    <property type="entry name" value="AAA_14"/>
    <property type="match status" value="1"/>
</dbReference>
<dbReference type="HOGENOM" id="CLU_058017_0_0_7"/>
<accession>C3XJ73</accession>
<evidence type="ECO:0000259" key="1">
    <source>
        <dbReference type="Pfam" id="PF13173"/>
    </source>
</evidence>
<name>C3XJ73_9HELI</name>
<comment type="caution">
    <text evidence="2">The sequence shown here is derived from an EMBL/GenBank/DDBJ whole genome shotgun (WGS) entry which is preliminary data.</text>
</comment>
<evidence type="ECO:0000313" key="3">
    <source>
        <dbReference type="Proteomes" id="UP000005085"/>
    </source>
</evidence>
<dbReference type="InterPro" id="IPR041682">
    <property type="entry name" value="AAA_14"/>
</dbReference>
<protein>
    <recommendedName>
        <fullName evidence="1">AAA domain-containing protein</fullName>
    </recommendedName>
</protein>
<evidence type="ECO:0000313" key="2">
    <source>
        <dbReference type="EMBL" id="EEO25062.1"/>
    </source>
</evidence>
<reference evidence="2 3" key="1">
    <citation type="journal article" date="2014" name="Genome Announc.">
        <title>Draft genome sequences of six enterohepatic helicobacter species isolated from humans and one from rhesus macaques.</title>
        <authorList>
            <person name="Shen Z."/>
            <person name="Sheh A."/>
            <person name="Young S.K."/>
            <person name="Abouelliel A."/>
            <person name="Ward D.V."/>
            <person name="Earl A.M."/>
            <person name="Fox J.G."/>
        </authorList>
    </citation>
    <scope>NUCLEOTIDE SEQUENCE [LARGE SCALE GENOMIC DNA]</scope>
    <source>
        <strain evidence="2 3">ATCC 43879</strain>
    </source>
</reference>
<dbReference type="PANTHER" id="PTHR42990">
    <property type="entry name" value="ATPASE"/>
    <property type="match status" value="1"/>
</dbReference>
<dbReference type="InterPro" id="IPR027417">
    <property type="entry name" value="P-loop_NTPase"/>
</dbReference>
<dbReference type="SUPFAM" id="SSF52540">
    <property type="entry name" value="P-loop containing nucleoside triphosphate hydrolases"/>
    <property type="match status" value="1"/>
</dbReference>
<dbReference type="eggNOG" id="COG1373">
    <property type="taxonomic scope" value="Bacteria"/>
</dbReference>
<dbReference type="OrthoDB" id="9768467at2"/>
<dbReference type="PANTHER" id="PTHR42990:SF1">
    <property type="entry name" value="AAA+ ATPASE DOMAIN-CONTAINING PROTEIN"/>
    <property type="match status" value="1"/>
</dbReference>
<organism evidence="2 3">
    <name type="scientific">Helicobacter bilis ATCC 43879</name>
    <dbReference type="NCBI Taxonomy" id="613026"/>
    <lineage>
        <taxon>Bacteria</taxon>
        <taxon>Pseudomonadati</taxon>
        <taxon>Campylobacterota</taxon>
        <taxon>Epsilonproteobacteria</taxon>
        <taxon>Campylobacterales</taxon>
        <taxon>Helicobacteraceae</taxon>
        <taxon>Helicobacter</taxon>
    </lineage>
</organism>
<gene>
    <name evidence="2" type="ORF">HRAG_02119</name>
</gene>
<dbReference type="EMBL" id="ACDN02000029">
    <property type="protein sequence ID" value="EEO25062.1"/>
    <property type="molecule type" value="Genomic_DNA"/>
</dbReference>
<feature type="domain" description="AAA" evidence="1">
    <location>
        <begin position="33"/>
        <end position="153"/>
    </location>
</feature>
<keyword evidence="3" id="KW-1185">Reference proteome</keyword>
<sequence length="403" mass="46547">MLDTLFIKSQDFVRLNNLPYKRYFIHTHTFQPQISIILGARGIGKSTTLAQYMATHYKNDEALYVNLDDISLESSIIDIAHNLYNMGGKLLCLDEIHKYENWAIELKNIYDFYPSLKVIATGSGAIQIHKQSHDLSRRAIVYYMCGMSFREFLELKMGLNFMPINLETLLNNHTELAKDIATQAKPILKHFKDYLTFGYYPYHIQMPLNLFKITLNQQINTTIENDLLSVNPKLSGVSIRKIKQLLGAIIQNAPFTPNISKIKESVKISDDRTLKEYLYMLDTAEIIKLLMADSSKFKNMDKPEKIYLANPNLMQIKEANIGNLRECFFFNQLNNYYTIHNNNGIYTHKSGDFICENKYIFEIGGKNKSFTQIKDINNAFLALDDLEIGFGAKVPLWLFGFLY</sequence>
<proteinExistence type="predicted"/>
<dbReference type="Proteomes" id="UP000005085">
    <property type="component" value="Unassembled WGS sequence"/>
</dbReference>
<dbReference type="AlphaFoldDB" id="C3XJ73"/>